<dbReference type="PATRIC" id="fig|281456.6.peg.2732"/>
<evidence type="ECO:0000313" key="3">
    <source>
        <dbReference type="Proteomes" id="UP000037175"/>
    </source>
</evidence>
<dbReference type="EMBL" id="LGTE01000021">
    <property type="protein sequence ID" value="KNZ68850.1"/>
    <property type="molecule type" value="Genomic_DNA"/>
</dbReference>
<evidence type="ECO:0000259" key="1">
    <source>
        <dbReference type="Pfam" id="PF01208"/>
    </source>
</evidence>
<proteinExistence type="predicted"/>
<dbReference type="GO" id="GO:0004853">
    <property type="term" value="F:uroporphyrinogen decarboxylase activity"/>
    <property type="evidence" value="ECO:0007669"/>
    <property type="project" value="InterPro"/>
</dbReference>
<comment type="caution">
    <text evidence="2">The sequence shown here is derived from an EMBL/GenBank/DDBJ whole genome shotgun (WGS) entry which is preliminary data.</text>
</comment>
<name>A0A0L6VZZ8_9FIRM</name>
<dbReference type="InterPro" id="IPR038071">
    <property type="entry name" value="UROD/MetE-like_sf"/>
</dbReference>
<feature type="domain" description="Uroporphyrinogen decarboxylase (URO-D)" evidence="1">
    <location>
        <begin position="176"/>
        <end position="379"/>
    </location>
</feature>
<dbReference type="AlphaFoldDB" id="A0A0L6VZZ8"/>
<dbReference type="GO" id="GO:0006779">
    <property type="term" value="P:porphyrin-containing compound biosynthetic process"/>
    <property type="evidence" value="ECO:0007669"/>
    <property type="project" value="InterPro"/>
</dbReference>
<dbReference type="Pfam" id="PF01208">
    <property type="entry name" value="URO-D"/>
    <property type="match status" value="1"/>
</dbReference>
<dbReference type="SUPFAM" id="SSF51726">
    <property type="entry name" value="UROD/MetE-like"/>
    <property type="match status" value="1"/>
</dbReference>
<sequence length="385" mass="43992">MSDVKALAQERTQLFTDVLDGKIPKRVPIFSFMQQEFAMQYAGKNLAEAQWDSNAFEEVTEIICRDFITDNVPVHAVRYPSIYQQLGARNWVMGSNGFIQHPEIEGLAVEDYDYFIEAPLDCFIERVLPRLYSELDNKDPMSIAFTLAKAFKTFSDEFGNQAMQTARIREKYGYAEVNFMAAICEAPFDYLADQMRGFKGISLDIRRIPDKVEAAVEALVPWVTKMGMQPFPSLNSATFIPLHMAPYMRDKDFARFYWPGFKKQLDGLAAAGFRSFIYCENNWMRYLDYLAELPAGTIMFFEDGDPKLVKEKLGRKHIITGFYPLTLLKTGTKQECIDKAKELIDILAPGGGYIFSFDKVLITQDGLNVDNLKAVWEYVASNSNY</sequence>
<dbReference type="Proteomes" id="UP000037175">
    <property type="component" value="Unassembled WGS sequence"/>
</dbReference>
<dbReference type="Gene3D" id="3.20.20.210">
    <property type="match status" value="1"/>
</dbReference>
<gene>
    <name evidence="2" type="ORF">Tfer_2620</name>
</gene>
<keyword evidence="3" id="KW-1185">Reference proteome</keyword>
<dbReference type="RefSeq" id="WP_052218657.1">
    <property type="nucleotide sequence ID" value="NZ_LGTE01000021.1"/>
</dbReference>
<protein>
    <recommendedName>
        <fullName evidence="1">Uroporphyrinogen decarboxylase (URO-D) domain-containing protein</fullName>
    </recommendedName>
</protein>
<evidence type="ECO:0000313" key="2">
    <source>
        <dbReference type="EMBL" id="KNZ68850.1"/>
    </source>
</evidence>
<accession>A0A0L6VZZ8</accession>
<reference evidence="3" key="1">
    <citation type="submission" date="2015-07" db="EMBL/GenBank/DDBJ databases">
        <title>Complete Genome of Thermincola ferriacetica strain Z-0001T.</title>
        <authorList>
            <person name="Lusk B."/>
            <person name="Badalamenti J.P."/>
            <person name="Parameswaran P."/>
            <person name="Bond D.R."/>
            <person name="Torres C.I."/>
        </authorList>
    </citation>
    <scope>NUCLEOTIDE SEQUENCE [LARGE SCALE GENOMIC DNA]</scope>
    <source>
        <strain evidence="3">Z-0001</strain>
    </source>
</reference>
<organism evidence="2 3">
    <name type="scientific">Thermincola ferriacetica</name>
    <dbReference type="NCBI Taxonomy" id="281456"/>
    <lineage>
        <taxon>Bacteria</taxon>
        <taxon>Bacillati</taxon>
        <taxon>Bacillota</taxon>
        <taxon>Clostridia</taxon>
        <taxon>Eubacteriales</taxon>
        <taxon>Thermincolaceae</taxon>
        <taxon>Thermincola</taxon>
    </lineage>
</organism>
<dbReference type="InterPro" id="IPR000257">
    <property type="entry name" value="Uroporphyrinogen_deCOase"/>
</dbReference>